<feature type="compositionally biased region" description="Basic and acidic residues" evidence="1">
    <location>
        <begin position="43"/>
        <end position="52"/>
    </location>
</feature>
<dbReference type="EMBL" id="FTNR01000009">
    <property type="protein sequence ID" value="SIS07111.1"/>
    <property type="molecule type" value="Genomic_DNA"/>
</dbReference>
<protein>
    <submittedName>
        <fullName evidence="2">Uncharacterized protein</fullName>
    </submittedName>
</protein>
<evidence type="ECO:0000313" key="2">
    <source>
        <dbReference type="EMBL" id="SIS07111.1"/>
    </source>
</evidence>
<accession>A0A1N7G3H6</accession>
<reference evidence="3" key="1">
    <citation type="submission" date="2017-01" db="EMBL/GenBank/DDBJ databases">
        <authorList>
            <person name="Varghese N."/>
            <person name="Submissions S."/>
        </authorList>
    </citation>
    <scope>NUCLEOTIDE SEQUENCE [LARGE SCALE GENOMIC DNA]</scope>
    <source>
        <strain evidence="3">type strain: HArc-</strain>
    </source>
</reference>
<evidence type="ECO:0000313" key="3">
    <source>
        <dbReference type="Proteomes" id="UP000185936"/>
    </source>
</evidence>
<name>A0A1N7G3H6_9EURY</name>
<dbReference type="AlphaFoldDB" id="A0A1N7G3H6"/>
<gene>
    <name evidence="2" type="ORF">SAMN05421752_109188</name>
</gene>
<dbReference type="Proteomes" id="UP000185936">
    <property type="component" value="Unassembled WGS sequence"/>
</dbReference>
<feature type="compositionally biased region" description="Polar residues" evidence="1">
    <location>
        <begin position="55"/>
        <end position="68"/>
    </location>
</feature>
<proteinExistence type="predicted"/>
<sequence length="78" mass="8224">MMAFIIAPFGPLNGVVHVLETVTTTAGTLSNPPFTLNEGCGGRVERSDRDPIESPVTSTAYSSRNAQYSLHPGDSVST</sequence>
<organism evidence="2 3">
    <name type="scientific">Natronorubrum thiooxidans</name>
    <dbReference type="NCBI Taxonomy" id="308853"/>
    <lineage>
        <taxon>Archaea</taxon>
        <taxon>Methanobacteriati</taxon>
        <taxon>Methanobacteriota</taxon>
        <taxon>Stenosarchaea group</taxon>
        <taxon>Halobacteria</taxon>
        <taxon>Halobacteriales</taxon>
        <taxon>Natrialbaceae</taxon>
        <taxon>Natronorubrum</taxon>
    </lineage>
</organism>
<evidence type="ECO:0000256" key="1">
    <source>
        <dbReference type="SAM" id="MobiDB-lite"/>
    </source>
</evidence>
<feature type="region of interest" description="Disordered" evidence="1">
    <location>
        <begin position="33"/>
        <end position="78"/>
    </location>
</feature>
<keyword evidence="3" id="KW-1185">Reference proteome</keyword>